<dbReference type="InterPro" id="IPR038063">
    <property type="entry name" value="Transpep_catalytic_dom"/>
</dbReference>
<reference evidence="8 9" key="1">
    <citation type="submission" date="2018-08" db="EMBL/GenBank/DDBJ databases">
        <title>Genomic Encyclopedia of Archaeal and Bacterial Type Strains, Phase II (KMG-II): from individual species to whole genera.</title>
        <authorList>
            <person name="Goeker M."/>
        </authorList>
    </citation>
    <scope>NUCLEOTIDE SEQUENCE [LARGE SCALE GENOMIC DNA]</scope>
    <source>
        <strain evidence="8 9">DSM 45791</strain>
    </source>
</reference>
<dbReference type="SUPFAM" id="SSF47090">
    <property type="entry name" value="PGBD-like"/>
    <property type="match status" value="1"/>
</dbReference>
<evidence type="ECO:0000256" key="6">
    <source>
        <dbReference type="PROSITE-ProRule" id="PRU01373"/>
    </source>
</evidence>
<keyword evidence="4 6" id="KW-0573">Peptidoglycan synthesis</keyword>
<feature type="active site" description="Proton donor/acceptor" evidence="6">
    <location>
        <position position="158"/>
    </location>
</feature>
<dbReference type="Pfam" id="PF03734">
    <property type="entry name" value="YkuD"/>
    <property type="match status" value="1"/>
</dbReference>
<keyword evidence="2" id="KW-0808">Transferase</keyword>
<evidence type="ECO:0000313" key="9">
    <source>
        <dbReference type="Proteomes" id="UP000256269"/>
    </source>
</evidence>
<feature type="active site" description="Nucleophile" evidence="6">
    <location>
        <position position="172"/>
    </location>
</feature>
<name>A0A3E0HG65_9PSEU</name>
<dbReference type="Proteomes" id="UP000256269">
    <property type="component" value="Unassembled WGS sequence"/>
</dbReference>
<dbReference type="AlphaFoldDB" id="A0A3E0HG65"/>
<evidence type="ECO:0000256" key="4">
    <source>
        <dbReference type="ARBA" id="ARBA00022984"/>
    </source>
</evidence>
<feature type="domain" description="L,D-TPase catalytic" evidence="7">
    <location>
        <begin position="86"/>
        <end position="196"/>
    </location>
</feature>
<keyword evidence="5 6" id="KW-0961">Cell wall biogenesis/degradation</keyword>
<keyword evidence="8" id="KW-0449">Lipoprotein</keyword>
<proteinExistence type="predicted"/>
<protein>
    <submittedName>
        <fullName evidence="8">Lipoprotein-anchoring transpeptidase ErfK/SrfK</fullName>
    </submittedName>
</protein>
<keyword evidence="9" id="KW-1185">Reference proteome</keyword>
<dbReference type="InterPro" id="IPR036366">
    <property type="entry name" value="PGBDSf"/>
</dbReference>
<evidence type="ECO:0000256" key="2">
    <source>
        <dbReference type="ARBA" id="ARBA00022679"/>
    </source>
</evidence>
<dbReference type="GO" id="GO:0016740">
    <property type="term" value="F:transferase activity"/>
    <property type="evidence" value="ECO:0007669"/>
    <property type="project" value="UniProtKB-KW"/>
</dbReference>
<dbReference type="GO" id="GO:0071972">
    <property type="term" value="F:peptidoglycan L,D-transpeptidase activity"/>
    <property type="evidence" value="ECO:0007669"/>
    <property type="project" value="TreeGrafter"/>
</dbReference>
<dbReference type="InterPro" id="IPR050979">
    <property type="entry name" value="LD-transpeptidase"/>
</dbReference>
<dbReference type="RefSeq" id="WP_170217704.1">
    <property type="nucleotide sequence ID" value="NZ_CP144375.1"/>
</dbReference>
<dbReference type="GO" id="GO:0005576">
    <property type="term" value="C:extracellular region"/>
    <property type="evidence" value="ECO:0007669"/>
    <property type="project" value="TreeGrafter"/>
</dbReference>
<dbReference type="EMBL" id="QUNO01000008">
    <property type="protein sequence ID" value="REH44597.1"/>
    <property type="molecule type" value="Genomic_DNA"/>
</dbReference>
<dbReference type="GO" id="GO:0071555">
    <property type="term" value="P:cell wall organization"/>
    <property type="evidence" value="ECO:0007669"/>
    <property type="project" value="UniProtKB-UniRule"/>
</dbReference>
<comment type="caution">
    <text evidence="8">The sequence shown here is derived from an EMBL/GenBank/DDBJ whole genome shotgun (WGS) entry which is preliminary data.</text>
</comment>
<dbReference type="GO" id="GO:0008360">
    <property type="term" value="P:regulation of cell shape"/>
    <property type="evidence" value="ECO:0007669"/>
    <property type="project" value="UniProtKB-UniRule"/>
</dbReference>
<dbReference type="Gene3D" id="1.10.101.10">
    <property type="entry name" value="PGBD-like superfamily/PGBD"/>
    <property type="match status" value="1"/>
</dbReference>
<dbReference type="GO" id="GO:0018104">
    <property type="term" value="P:peptidoglycan-protein cross-linking"/>
    <property type="evidence" value="ECO:0007669"/>
    <property type="project" value="TreeGrafter"/>
</dbReference>
<organism evidence="8 9">
    <name type="scientific">Kutzneria buriramensis</name>
    <dbReference type="NCBI Taxonomy" id="1045776"/>
    <lineage>
        <taxon>Bacteria</taxon>
        <taxon>Bacillati</taxon>
        <taxon>Actinomycetota</taxon>
        <taxon>Actinomycetes</taxon>
        <taxon>Pseudonocardiales</taxon>
        <taxon>Pseudonocardiaceae</taxon>
        <taxon>Kutzneria</taxon>
    </lineage>
</organism>
<dbReference type="PANTHER" id="PTHR30582">
    <property type="entry name" value="L,D-TRANSPEPTIDASE"/>
    <property type="match status" value="1"/>
</dbReference>
<dbReference type="InterPro" id="IPR005490">
    <property type="entry name" value="LD_TPept_cat_dom"/>
</dbReference>
<evidence type="ECO:0000313" key="8">
    <source>
        <dbReference type="EMBL" id="REH44597.1"/>
    </source>
</evidence>
<dbReference type="UniPathway" id="UPA00219"/>
<evidence type="ECO:0000256" key="3">
    <source>
        <dbReference type="ARBA" id="ARBA00022960"/>
    </source>
</evidence>
<dbReference type="InterPro" id="IPR036365">
    <property type="entry name" value="PGBD-like_sf"/>
</dbReference>
<gene>
    <name evidence="8" type="ORF">BCF44_10877</name>
</gene>
<dbReference type="PROSITE" id="PS52029">
    <property type="entry name" value="LD_TPASE"/>
    <property type="match status" value="1"/>
</dbReference>
<evidence type="ECO:0000256" key="5">
    <source>
        <dbReference type="ARBA" id="ARBA00023316"/>
    </source>
</evidence>
<sequence length="196" mass="20831">MTSTTTTTTAPPKSTPPTVSEVQKILGDLGYQARAVTGQVDDETKHAIVAFQKVNGLPRTGVVDDATAAALRAPKAITPQHATPGTHLEVDIARQVAYVVTDGKVGKIYDACTGDNVGDRVTPLGDFHVYYQINFWEYGPLGNLYHPSYITTTGIAVHGGEPVLAQPGSNGCVRLTDPSIDEVFPLLRPGAEVLIH</sequence>
<evidence type="ECO:0000256" key="1">
    <source>
        <dbReference type="ARBA" id="ARBA00004752"/>
    </source>
</evidence>
<evidence type="ECO:0000259" key="7">
    <source>
        <dbReference type="PROSITE" id="PS52029"/>
    </source>
</evidence>
<accession>A0A3E0HG65</accession>
<dbReference type="CDD" id="cd16913">
    <property type="entry name" value="YkuD_like"/>
    <property type="match status" value="1"/>
</dbReference>
<dbReference type="Gene3D" id="2.40.440.10">
    <property type="entry name" value="L,D-transpeptidase catalytic domain-like"/>
    <property type="match status" value="1"/>
</dbReference>
<dbReference type="Pfam" id="PF01471">
    <property type="entry name" value="PG_binding_1"/>
    <property type="match status" value="1"/>
</dbReference>
<dbReference type="InterPro" id="IPR002477">
    <property type="entry name" value="Peptidoglycan-bd-like"/>
</dbReference>
<comment type="pathway">
    <text evidence="1 6">Cell wall biogenesis; peptidoglycan biosynthesis.</text>
</comment>
<dbReference type="SUPFAM" id="SSF141523">
    <property type="entry name" value="L,D-transpeptidase catalytic domain-like"/>
    <property type="match status" value="1"/>
</dbReference>
<keyword evidence="3 6" id="KW-0133">Cell shape</keyword>